<evidence type="ECO:0000256" key="2">
    <source>
        <dbReference type="SAM" id="Phobius"/>
    </source>
</evidence>
<feature type="transmembrane region" description="Helical" evidence="2">
    <location>
        <begin position="125"/>
        <end position="142"/>
    </location>
</feature>
<sequence length="180" mass="19185">MSDWWRVKEPEAVEDDKPVISPQPSYPPSYLPEQPPEDEGKEDHQRQLHGCLGAVSRHVGAILAGWLLPFPAIPGTVAGPLALQFSVAGMNLPFRWLGALLALGVVALLAGAVLGTVAGADLVDVLFTAVMKALSAIGARLLRVTAVRRALEFALLSVAWSFFTGALLWAPVQQFLLGGK</sequence>
<accession>A0A1S2QRX8</accession>
<keyword evidence="4" id="KW-1185">Reference proteome</keyword>
<protein>
    <submittedName>
        <fullName evidence="3">Uncharacterized protein</fullName>
    </submittedName>
</protein>
<evidence type="ECO:0000313" key="3">
    <source>
        <dbReference type="EMBL" id="OIK08206.1"/>
    </source>
</evidence>
<organism evidence="3 4">
    <name type="scientific">Streptomyces monashensis</name>
    <dbReference type="NCBI Taxonomy" id="1678012"/>
    <lineage>
        <taxon>Bacteria</taxon>
        <taxon>Bacillati</taxon>
        <taxon>Actinomycetota</taxon>
        <taxon>Actinomycetes</taxon>
        <taxon>Kitasatosporales</taxon>
        <taxon>Streptomycetaceae</taxon>
        <taxon>Streptomyces</taxon>
    </lineage>
</organism>
<feature type="transmembrane region" description="Helical" evidence="2">
    <location>
        <begin position="154"/>
        <end position="172"/>
    </location>
</feature>
<reference evidence="3 4" key="1">
    <citation type="submission" date="2016-10" db="EMBL/GenBank/DDBJ databases">
        <title>Genome sequence of Streptomyces sp. MUSC 1.</title>
        <authorList>
            <person name="Lee L.-H."/>
            <person name="Ser H.-L."/>
            <person name="Law J.W.-F."/>
        </authorList>
    </citation>
    <scope>NUCLEOTIDE SEQUENCE [LARGE SCALE GENOMIC DNA]</scope>
    <source>
        <strain evidence="3 4">MUSC 1</strain>
    </source>
</reference>
<dbReference type="RefSeq" id="WP_071378618.1">
    <property type="nucleotide sequence ID" value="NZ_MLYO01000004.1"/>
</dbReference>
<name>A0A1S2QRX8_9ACTN</name>
<dbReference type="Proteomes" id="UP000179642">
    <property type="component" value="Unassembled WGS sequence"/>
</dbReference>
<keyword evidence="2" id="KW-0472">Membrane</keyword>
<feature type="transmembrane region" description="Helical" evidence="2">
    <location>
        <begin position="96"/>
        <end position="119"/>
    </location>
</feature>
<dbReference type="EMBL" id="MLYO01000004">
    <property type="protein sequence ID" value="OIK08206.1"/>
    <property type="molecule type" value="Genomic_DNA"/>
</dbReference>
<comment type="caution">
    <text evidence="3">The sequence shown here is derived from an EMBL/GenBank/DDBJ whole genome shotgun (WGS) entry which is preliminary data.</text>
</comment>
<feature type="compositionally biased region" description="Basic and acidic residues" evidence="1">
    <location>
        <begin position="1"/>
        <end position="18"/>
    </location>
</feature>
<gene>
    <name evidence="3" type="ORF">BIV23_00210</name>
</gene>
<proteinExistence type="predicted"/>
<keyword evidence="2" id="KW-0812">Transmembrane</keyword>
<dbReference type="AlphaFoldDB" id="A0A1S2QRX8"/>
<keyword evidence="2" id="KW-1133">Transmembrane helix</keyword>
<feature type="region of interest" description="Disordered" evidence="1">
    <location>
        <begin position="1"/>
        <end position="46"/>
    </location>
</feature>
<feature type="compositionally biased region" description="Pro residues" evidence="1">
    <location>
        <begin position="24"/>
        <end position="34"/>
    </location>
</feature>
<evidence type="ECO:0000256" key="1">
    <source>
        <dbReference type="SAM" id="MobiDB-lite"/>
    </source>
</evidence>
<evidence type="ECO:0000313" key="4">
    <source>
        <dbReference type="Proteomes" id="UP000179642"/>
    </source>
</evidence>